<reference evidence="7 8" key="1">
    <citation type="submission" date="2023-09" db="EMBL/GenBank/DDBJ databases">
        <title>Microbial mechanism of fulvic acid promoting antimony reduction mineralization in rice fields.</title>
        <authorList>
            <person name="Chen G."/>
            <person name="Lan J."/>
        </authorList>
    </citation>
    <scope>NUCLEOTIDE SEQUENCE [LARGE SCALE GENOMIC DNA]</scope>
    <source>
        <strain evidence="7 8">PS1</strain>
    </source>
</reference>
<dbReference type="GO" id="GO:0016874">
    <property type="term" value="F:ligase activity"/>
    <property type="evidence" value="ECO:0007669"/>
    <property type="project" value="UniProtKB-KW"/>
</dbReference>
<dbReference type="InterPro" id="IPR007016">
    <property type="entry name" value="O-antigen_ligase-rel_domated"/>
</dbReference>
<dbReference type="PANTHER" id="PTHR37422:SF23">
    <property type="entry name" value="TEICHURONIC ACID BIOSYNTHESIS PROTEIN TUAE"/>
    <property type="match status" value="1"/>
</dbReference>
<evidence type="ECO:0000256" key="2">
    <source>
        <dbReference type="ARBA" id="ARBA00022692"/>
    </source>
</evidence>
<feature type="transmembrane region" description="Helical" evidence="5">
    <location>
        <begin position="9"/>
        <end position="29"/>
    </location>
</feature>
<feature type="transmembrane region" description="Helical" evidence="5">
    <location>
        <begin position="252"/>
        <end position="269"/>
    </location>
</feature>
<evidence type="ECO:0000256" key="4">
    <source>
        <dbReference type="ARBA" id="ARBA00023136"/>
    </source>
</evidence>
<feature type="transmembrane region" description="Helical" evidence="5">
    <location>
        <begin position="422"/>
        <end position="441"/>
    </location>
</feature>
<keyword evidence="3 5" id="KW-1133">Transmembrane helix</keyword>
<keyword evidence="2 5" id="KW-0812">Transmembrane</keyword>
<feature type="domain" description="O-antigen ligase-related" evidence="6">
    <location>
        <begin position="260"/>
        <end position="397"/>
    </location>
</feature>
<evidence type="ECO:0000313" key="7">
    <source>
        <dbReference type="EMBL" id="WNF22638.1"/>
    </source>
</evidence>
<keyword evidence="8" id="KW-1185">Reference proteome</keyword>
<accession>A0ABY9VGA6</accession>
<comment type="subcellular location">
    <subcellularLocation>
        <location evidence="1">Membrane</location>
        <topology evidence="1">Multi-pass membrane protein</topology>
    </subcellularLocation>
</comment>
<dbReference type="EMBL" id="CP134494">
    <property type="protein sequence ID" value="WNF22638.1"/>
    <property type="molecule type" value="Genomic_DNA"/>
</dbReference>
<dbReference type="Pfam" id="PF04932">
    <property type="entry name" value="Wzy_C"/>
    <property type="match status" value="1"/>
</dbReference>
<feature type="transmembrane region" description="Helical" evidence="5">
    <location>
        <begin position="299"/>
        <end position="316"/>
    </location>
</feature>
<gene>
    <name evidence="7" type="ORF">RH061_21190</name>
</gene>
<feature type="transmembrane region" description="Helical" evidence="5">
    <location>
        <begin position="230"/>
        <end position="247"/>
    </location>
</feature>
<feature type="transmembrane region" description="Helical" evidence="5">
    <location>
        <begin position="447"/>
        <end position="463"/>
    </location>
</feature>
<evidence type="ECO:0000259" key="6">
    <source>
        <dbReference type="Pfam" id="PF04932"/>
    </source>
</evidence>
<evidence type="ECO:0000256" key="3">
    <source>
        <dbReference type="ARBA" id="ARBA00022989"/>
    </source>
</evidence>
<evidence type="ECO:0000313" key="8">
    <source>
        <dbReference type="Proteomes" id="UP001303324"/>
    </source>
</evidence>
<dbReference type="InterPro" id="IPR051533">
    <property type="entry name" value="WaaL-like"/>
</dbReference>
<keyword evidence="4 5" id="KW-0472">Membrane</keyword>
<dbReference type="Proteomes" id="UP001303324">
    <property type="component" value="Chromosome"/>
</dbReference>
<feature type="transmembrane region" description="Helical" evidence="5">
    <location>
        <begin position="122"/>
        <end position="143"/>
    </location>
</feature>
<name>A0ABY9VGA6_9BACI</name>
<evidence type="ECO:0000256" key="5">
    <source>
        <dbReference type="SAM" id="Phobius"/>
    </source>
</evidence>
<dbReference type="RefSeq" id="WP_311072740.1">
    <property type="nucleotide sequence ID" value="NZ_CP134494.1"/>
</dbReference>
<feature type="transmembrane region" description="Helical" evidence="5">
    <location>
        <begin position="91"/>
        <end position="110"/>
    </location>
</feature>
<feature type="transmembrane region" description="Helical" evidence="5">
    <location>
        <begin position="179"/>
        <end position="196"/>
    </location>
</feature>
<feature type="transmembrane region" description="Helical" evidence="5">
    <location>
        <begin position="149"/>
        <end position="170"/>
    </location>
</feature>
<dbReference type="PANTHER" id="PTHR37422">
    <property type="entry name" value="TEICHURONIC ACID BIOSYNTHESIS PROTEIN TUAE"/>
    <property type="match status" value="1"/>
</dbReference>
<organism evidence="7 8">
    <name type="scientific">Mesobacillus jeotgali</name>
    <dbReference type="NCBI Taxonomy" id="129985"/>
    <lineage>
        <taxon>Bacteria</taxon>
        <taxon>Bacillati</taxon>
        <taxon>Bacillota</taxon>
        <taxon>Bacilli</taxon>
        <taxon>Bacillales</taxon>
        <taxon>Bacillaceae</taxon>
        <taxon>Mesobacillus</taxon>
    </lineage>
</organism>
<proteinExistence type="predicted"/>
<feature type="transmembrane region" description="Helical" evidence="5">
    <location>
        <begin position="65"/>
        <end position="85"/>
    </location>
</feature>
<feature type="transmembrane region" description="Helical" evidence="5">
    <location>
        <begin position="391"/>
        <end position="410"/>
    </location>
</feature>
<feature type="transmembrane region" description="Helical" evidence="5">
    <location>
        <begin position="275"/>
        <end position="292"/>
    </location>
</feature>
<keyword evidence="7" id="KW-0436">Ligase</keyword>
<sequence>MKLLDNDKLPYQIISILFLTLISVVFLKFNLINSYITLTAFASGYILLLLVFRKWSVYNFDLERSFLFLAIGLSFLQAAFLSVKIGSISIFPYRLLFLILFLLILVRLLRNELKVYAQTISVNGYLLFLLAWLFYSLISLSWVKSFNSGVRYLFLLGIGVFMVYFVVLLFQREGDYLKFFYLWIGMLVMLVVVGLWNNLTHQHLSTSFILNAPPHKKHIPTAVFYNQNDYASYLAVSSFFLIAFIRYIKSYLMKILGFIILALSLYLMYVTESRASLLAVLLAVAGMTFVILKPKIKIILGMVLIGVVTLFISTQLDTATAFLNNEETTDNSVSIRTNLIKNALYFTSESFGFGVGSGNVEYYMKNYFIYPTQNVLNVHNWYLEILVNNGVIIFIGYMLLYLSIIIKIFHLYKKAENPVSKMISEALLGALFAFAFASISPSSVSNLNYHWMLLAFSIGYINLSKINRKGS</sequence>
<protein>
    <submittedName>
        <fullName evidence="7">O-antigen ligase family protein</fullName>
    </submittedName>
</protein>
<evidence type="ECO:0000256" key="1">
    <source>
        <dbReference type="ARBA" id="ARBA00004141"/>
    </source>
</evidence>
<feature type="transmembrane region" description="Helical" evidence="5">
    <location>
        <begin position="35"/>
        <end position="53"/>
    </location>
</feature>